<dbReference type="Proteomes" id="UP000275846">
    <property type="component" value="Unassembled WGS sequence"/>
</dbReference>
<sequence>MSEMDILVSRLSLCRRTPFTCRNAEHSHDYIHVLASGCLALANPGSLIWPIIFKADSLITALDALWPLRAVRLGMPQLRRRTCPPPATDFFQPLL</sequence>
<gene>
    <name evidence="1" type="ORF">SSLN_LOCUS3483</name>
</gene>
<dbReference type="EMBL" id="UYSU01032551">
    <property type="protein sequence ID" value="VDL89868.1"/>
    <property type="molecule type" value="Genomic_DNA"/>
</dbReference>
<name>A0A183SGY5_SCHSO</name>
<reference evidence="1 2" key="2">
    <citation type="submission" date="2018-11" db="EMBL/GenBank/DDBJ databases">
        <authorList>
            <consortium name="Pathogen Informatics"/>
        </authorList>
    </citation>
    <scope>NUCLEOTIDE SEQUENCE [LARGE SCALE GENOMIC DNA]</scope>
    <source>
        <strain evidence="1 2">NST_G2</strain>
    </source>
</reference>
<proteinExistence type="predicted"/>
<organism evidence="3">
    <name type="scientific">Schistocephalus solidus</name>
    <name type="common">Tapeworm</name>
    <dbReference type="NCBI Taxonomy" id="70667"/>
    <lineage>
        <taxon>Eukaryota</taxon>
        <taxon>Metazoa</taxon>
        <taxon>Spiralia</taxon>
        <taxon>Lophotrochozoa</taxon>
        <taxon>Platyhelminthes</taxon>
        <taxon>Cestoda</taxon>
        <taxon>Eucestoda</taxon>
        <taxon>Diphyllobothriidea</taxon>
        <taxon>Diphyllobothriidae</taxon>
        <taxon>Schistocephalus</taxon>
    </lineage>
</organism>
<evidence type="ECO:0000313" key="3">
    <source>
        <dbReference type="WBParaSite" id="SSLN_0000358601-mRNA-1"/>
    </source>
</evidence>
<evidence type="ECO:0000313" key="2">
    <source>
        <dbReference type="Proteomes" id="UP000275846"/>
    </source>
</evidence>
<evidence type="ECO:0000313" key="1">
    <source>
        <dbReference type="EMBL" id="VDL89868.1"/>
    </source>
</evidence>
<keyword evidence="2" id="KW-1185">Reference proteome</keyword>
<protein>
    <submittedName>
        <fullName evidence="3">Transposase</fullName>
    </submittedName>
</protein>
<dbReference type="AlphaFoldDB" id="A0A183SGY5"/>
<reference evidence="3" key="1">
    <citation type="submission" date="2016-06" db="UniProtKB">
        <authorList>
            <consortium name="WormBaseParasite"/>
        </authorList>
    </citation>
    <scope>IDENTIFICATION</scope>
</reference>
<dbReference type="WBParaSite" id="SSLN_0000358601-mRNA-1">
    <property type="protein sequence ID" value="SSLN_0000358601-mRNA-1"/>
    <property type="gene ID" value="SSLN_0000358601"/>
</dbReference>
<accession>A0A183SGY5</accession>